<dbReference type="InterPro" id="IPR052362">
    <property type="entry name" value="HTH-GbsR_regulator"/>
</dbReference>
<dbReference type="RefSeq" id="WP_308863878.1">
    <property type="nucleotide sequence ID" value="NZ_JAVHUL010000012.1"/>
</dbReference>
<proteinExistence type="predicted"/>
<evidence type="ECO:0000256" key="1">
    <source>
        <dbReference type="ARBA" id="ARBA00023015"/>
    </source>
</evidence>
<dbReference type="InterPro" id="IPR036388">
    <property type="entry name" value="WH-like_DNA-bd_sf"/>
</dbReference>
<organism evidence="4 5">
    <name type="scientific">Mesonia profundi</name>
    <dbReference type="NCBI Taxonomy" id="3070998"/>
    <lineage>
        <taxon>Bacteria</taxon>
        <taxon>Pseudomonadati</taxon>
        <taxon>Bacteroidota</taxon>
        <taxon>Flavobacteriia</taxon>
        <taxon>Flavobacteriales</taxon>
        <taxon>Flavobacteriaceae</taxon>
        <taxon>Mesonia</taxon>
    </lineage>
</organism>
<dbReference type="InterPro" id="IPR036390">
    <property type="entry name" value="WH_DNA-bd_sf"/>
</dbReference>
<protein>
    <submittedName>
        <fullName evidence="4">Transcriptional regulator</fullName>
    </submittedName>
</protein>
<keyword evidence="5" id="KW-1185">Reference proteome</keyword>
<comment type="caution">
    <text evidence="4">The sequence shown here is derived from an EMBL/GenBank/DDBJ whole genome shotgun (WGS) entry which is preliminary data.</text>
</comment>
<dbReference type="Proteomes" id="UP001230915">
    <property type="component" value="Unassembled WGS sequence"/>
</dbReference>
<dbReference type="Gene3D" id="1.10.10.10">
    <property type="entry name" value="Winged helix-like DNA-binding domain superfamily/Winged helix DNA-binding domain"/>
    <property type="match status" value="1"/>
</dbReference>
<evidence type="ECO:0000313" key="5">
    <source>
        <dbReference type="Proteomes" id="UP001230915"/>
    </source>
</evidence>
<dbReference type="EMBL" id="JAVHUL010000012">
    <property type="protein sequence ID" value="MDQ7917165.1"/>
    <property type="molecule type" value="Genomic_DNA"/>
</dbReference>
<keyword evidence="3" id="KW-0804">Transcription</keyword>
<dbReference type="SUPFAM" id="SSF46785">
    <property type="entry name" value="Winged helix' DNA-binding domain"/>
    <property type="match status" value="1"/>
</dbReference>
<evidence type="ECO:0000313" key="4">
    <source>
        <dbReference type="EMBL" id="MDQ7917165.1"/>
    </source>
</evidence>
<evidence type="ECO:0000256" key="2">
    <source>
        <dbReference type="ARBA" id="ARBA00023125"/>
    </source>
</evidence>
<evidence type="ECO:0000256" key="3">
    <source>
        <dbReference type="ARBA" id="ARBA00023163"/>
    </source>
</evidence>
<sequence>MQSCSEKKQKLVERIGIHFEKEMGITPLAARILGLLILSPSEDLTFDDVTKITCASKSSISTNINLLLQLRSIEYFTKPGDRKRYFRASKNHLEIALKDTLNKVKADLEIIDLIDQFNKVSEKELEHKHQVRLLYKEYLNNQQNNLKKTIEKILEIQRTQ</sequence>
<name>A0ABU1A0C8_9FLAO</name>
<accession>A0ABU1A0C8</accession>
<dbReference type="PANTHER" id="PTHR38465:SF1">
    <property type="entry name" value="HTH-TYPE TRANSCRIPTIONAL REGULATOR MJ1563-RELATED"/>
    <property type="match status" value="1"/>
</dbReference>
<reference evidence="4 5" key="1">
    <citation type="submission" date="2023-08" db="EMBL/GenBank/DDBJ databases">
        <title>Mesonia sp. MT50, isolated from deep-sea sediment of the Mariana Trench.</title>
        <authorList>
            <person name="Fu H."/>
        </authorList>
    </citation>
    <scope>NUCLEOTIDE SEQUENCE [LARGE SCALE GENOMIC DNA]</scope>
    <source>
        <strain evidence="4 5">MT50</strain>
    </source>
</reference>
<keyword evidence="1" id="KW-0805">Transcription regulation</keyword>
<keyword evidence="2" id="KW-0238">DNA-binding</keyword>
<gene>
    <name evidence="4" type="ORF">RBU60_06220</name>
</gene>
<dbReference type="PANTHER" id="PTHR38465">
    <property type="entry name" value="HTH-TYPE TRANSCRIPTIONAL REGULATOR MJ1563-RELATED"/>
    <property type="match status" value="1"/>
</dbReference>